<dbReference type="RefSeq" id="WP_350245592.1">
    <property type="nucleotide sequence ID" value="NZ_CP158300.1"/>
</dbReference>
<dbReference type="SUPFAM" id="SSF48179">
    <property type="entry name" value="6-phosphogluconate dehydrogenase C-terminal domain-like"/>
    <property type="match status" value="1"/>
</dbReference>
<keyword evidence="4" id="KW-0614">Plasmid</keyword>
<evidence type="ECO:0000259" key="2">
    <source>
        <dbReference type="Pfam" id="PF00984"/>
    </source>
</evidence>
<dbReference type="KEGG" id="dsc:ABOD76_20565"/>
<dbReference type="Gene3D" id="3.40.50.720">
    <property type="entry name" value="NAD(P)-binding Rossmann-like Domain"/>
    <property type="match status" value="1"/>
</dbReference>
<sequence length="280" mass="29742">MPVSPLPEAPAPCAVIGLGPVGLSLTALLAALGHPVWAAEHDPLRRAQLLAGQLPFHEPGLGETLAQVYTQVRYVPTSLDFPGDVTWVYLCVGTPGTPGGAVDLTALDRAWETLLSRAVVPPFIVLRSTLPLGAAERYQADLSRRAPGAVLLYQPEFLQESRAMTGVFFPDRLVIGGPTAAAQQLAQLQRPVTEGTLQTPTLTRPPGWTPAPVQRVSLTEATLIKLATNAFLAMKISFANEISDLCEHAGADMRTVSAGLGLDPRIGAAFLDPRVRPRLG</sequence>
<feature type="domain" description="UDP-glucose/GDP-mannose dehydrogenase dimerisation" evidence="2">
    <location>
        <begin position="220"/>
        <end position="274"/>
    </location>
</feature>
<evidence type="ECO:0008006" key="5">
    <source>
        <dbReference type="Google" id="ProtNLM"/>
    </source>
</evidence>
<dbReference type="Pfam" id="PF00984">
    <property type="entry name" value="UDPG_MGDP_dh"/>
    <property type="match status" value="1"/>
</dbReference>
<dbReference type="SUPFAM" id="SSF51735">
    <property type="entry name" value="NAD(P)-binding Rossmann-fold domains"/>
    <property type="match status" value="1"/>
</dbReference>
<dbReference type="PANTHER" id="PTHR43750:SF3">
    <property type="entry name" value="UDP-GLUCOSE 6-DEHYDROGENASE TUAD"/>
    <property type="match status" value="1"/>
</dbReference>
<evidence type="ECO:0000259" key="3">
    <source>
        <dbReference type="Pfam" id="PF03721"/>
    </source>
</evidence>
<dbReference type="Pfam" id="PF03721">
    <property type="entry name" value="UDPG_MGDP_dh_N"/>
    <property type="match status" value="1"/>
</dbReference>
<dbReference type="AlphaFoldDB" id="A0AAU7UGE3"/>
<dbReference type="GO" id="GO:0016616">
    <property type="term" value="F:oxidoreductase activity, acting on the CH-OH group of donors, NAD or NADP as acceptor"/>
    <property type="evidence" value="ECO:0007669"/>
    <property type="project" value="InterPro"/>
</dbReference>
<evidence type="ECO:0000256" key="1">
    <source>
        <dbReference type="ARBA" id="ARBA00006601"/>
    </source>
</evidence>
<dbReference type="InterPro" id="IPR001732">
    <property type="entry name" value="UDP-Glc/GDP-Man_DH_N"/>
</dbReference>
<protein>
    <recommendedName>
        <fullName evidence="5">UDP-glucose 6-dehydrogenase</fullName>
    </recommendedName>
</protein>
<reference evidence="4" key="1">
    <citation type="submission" date="2024-06" db="EMBL/GenBank/DDBJ databases">
        <title>Draft Genome Sequence of Deinococcus sonorensis Type Strain KR-87, a Biofilm Producing Representative of the Genus Deinococcus.</title>
        <authorList>
            <person name="Boren L.S."/>
            <person name="Grosso R.A."/>
            <person name="Hugenberg-Cox A.N."/>
            <person name="Hill J.T.E."/>
            <person name="Albert C.M."/>
            <person name="Tuohy J.M."/>
        </authorList>
    </citation>
    <scope>NUCLEOTIDE SEQUENCE</scope>
    <source>
        <strain evidence="4">KR-87</strain>
        <plasmid evidence="4">pDson02</plasmid>
    </source>
</reference>
<geneLocation type="plasmid" evidence="4">
    <name>pDson02</name>
</geneLocation>
<gene>
    <name evidence="4" type="ORF">ABOD76_20565</name>
</gene>
<dbReference type="InterPro" id="IPR008927">
    <property type="entry name" value="6-PGluconate_DH-like_C_sf"/>
</dbReference>
<dbReference type="InterPro" id="IPR013328">
    <property type="entry name" value="6PGD_dom2"/>
</dbReference>
<proteinExistence type="inferred from homology"/>
<organism evidence="4">
    <name type="scientific">Deinococcus sonorensis KR-87</name>
    <dbReference type="NCBI Taxonomy" id="694439"/>
    <lineage>
        <taxon>Bacteria</taxon>
        <taxon>Thermotogati</taxon>
        <taxon>Deinococcota</taxon>
        <taxon>Deinococci</taxon>
        <taxon>Deinococcales</taxon>
        <taxon>Deinococcaceae</taxon>
        <taxon>Deinococcus</taxon>
    </lineage>
</organism>
<dbReference type="PANTHER" id="PTHR43750">
    <property type="entry name" value="UDP-GLUCOSE 6-DEHYDROGENASE TUAD"/>
    <property type="match status" value="1"/>
</dbReference>
<dbReference type="GO" id="GO:0051287">
    <property type="term" value="F:NAD binding"/>
    <property type="evidence" value="ECO:0007669"/>
    <property type="project" value="InterPro"/>
</dbReference>
<feature type="domain" description="UDP-glucose/GDP-mannose dehydrogenase N-terminal" evidence="3">
    <location>
        <begin position="13"/>
        <end position="184"/>
    </location>
</feature>
<name>A0AAU7UGE3_9DEIO</name>
<evidence type="ECO:0000313" key="4">
    <source>
        <dbReference type="EMBL" id="XBV87444.1"/>
    </source>
</evidence>
<accession>A0AAU7UGE3</accession>
<dbReference type="InterPro" id="IPR014026">
    <property type="entry name" value="UDP-Glc/GDP-Man_DH_dimer"/>
</dbReference>
<dbReference type="InterPro" id="IPR036291">
    <property type="entry name" value="NAD(P)-bd_dom_sf"/>
</dbReference>
<comment type="similarity">
    <text evidence="1">Belongs to the UDP-glucose/GDP-mannose dehydrogenase family.</text>
</comment>
<dbReference type="Gene3D" id="1.10.1040.10">
    <property type="entry name" value="N-(1-d-carboxylethyl)-l-norvaline Dehydrogenase, domain 2"/>
    <property type="match status" value="1"/>
</dbReference>
<dbReference type="EMBL" id="CP158300">
    <property type="protein sequence ID" value="XBV87444.1"/>
    <property type="molecule type" value="Genomic_DNA"/>
</dbReference>